<comment type="similarity">
    <text evidence="10">Belongs to the ApbE family.</text>
</comment>
<gene>
    <name evidence="12" type="ORF">DCC81_09950</name>
</gene>
<comment type="catalytic activity">
    <reaction evidence="9 10">
        <text>L-threonyl-[protein] + FAD = FMN-L-threonyl-[protein] + AMP + H(+)</text>
        <dbReference type="Rhea" id="RHEA:36847"/>
        <dbReference type="Rhea" id="RHEA-COMP:11060"/>
        <dbReference type="Rhea" id="RHEA-COMP:11061"/>
        <dbReference type="ChEBI" id="CHEBI:15378"/>
        <dbReference type="ChEBI" id="CHEBI:30013"/>
        <dbReference type="ChEBI" id="CHEBI:57692"/>
        <dbReference type="ChEBI" id="CHEBI:74257"/>
        <dbReference type="ChEBI" id="CHEBI:456215"/>
        <dbReference type="EC" id="2.7.1.180"/>
    </reaction>
</comment>
<evidence type="ECO:0000256" key="10">
    <source>
        <dbReference type="PIRNR" id="PIRNR006268"/>
    </source>
</evidence>
<dbReference type="PANTHER" id="PTHR30040">
    <property type="entry name" value="THIAMINE BIOSYNTHESIS LIPOPROTEIN APBE"/>
    <property type="match status" value="1"/>
</dbReference>
<dbReference type="RefSeq" id="WP_108686377.1">
    <property type="nucleotide sequence ID" value="NZ_QCYK01000001.1"/>
</dbReference>
<evidence type="ECO:0000256" key="4">
    <source>
        <dbReference type="ARBA" id="ARBA00022679"/>
    </source>
</evidence>
<sequence>MPATKAATSLYKEVLRLMGNRFEITVVSGNEAWARARIAAAIREIQRIETMLTTFRDDSETAAVNAMAGIAPVKVSQEFFQLVERSIKISGLTQGAFDITYGGIDKSLWNFDTNMTSLPDPAVARQSVRLINYRNVLLDATHCTVMLKEKGMRIGFGGIGKGYAADKARQLLQSQGVESGIVNAAGDLTCWGTQPNGAPWTIGIADPDQARQPFSALRISNMSIATSGNYEKYATINGKRYAHTIDPATGLPVTGVKSVTILCPSAELADAMATPVMVMGAKVGLHLVNQLRNIACIIIDDQNHLSHTNNIHVTQ</sequence>
<dbReference type="GO" id="GO:0016740">
    <property type="term" value="F:transferase activity"/>
    <property type="evidence" value="ECO:0007669"/>
    <property type="project" value="UniProtKB-UniRule"/>
</dbReference>
<dbReference type="SUPFAM" id="SSF143631">
    <property type="entry name" value="ApbE-like"/>
    <property type="match status" value="1"/>
</dbReference>
<evidence type="ECO:0000256" key="8">
    <source>
        <dbReference type="ARBA" id="ARBA00031306"/>
    </source>
</evidence>
<dbReference type="InterPro" id="IPR003374">
    <property type="entry name" value="ApbE-like_sf"/>
</dbReference>
<evidence type="ECO:0000256" key="9">
    <source>
        <dbReference type="ARBA" id="ARBA00048540"/>
    </source>
</evidence>
<dbReference type="EMBL" id="QCYK01000001">
    <property type="protein sequence ID" value="PUZ29739.1"/>
    <property type="molecule type" value="Genomic_DNA"/>
</dbReference>
<feature type="binding site" evidence="11">
    <location>
        <position position="274"/>
    </location>
    <ligand>
        <name>Mg(2+)</name>
        <dbReference type="ChEBI" id="CHEBI:18420"/>
    </ligand>
</feature>
<evidence type="ECO:0000256" key="1">
    <source>
        <dbReference type="ARBA" id="ARBA00011955"/>
    </source>
</evidence>
<evidence type="ECO:0000256" key="11">
    <source>
        <dbReference type="PIRSR" id="PIRSR006268-2"/>
    </source>
</evidence>
<dbReference type="OrthoDB" id="9778595at2"/>
<keyword evidence="7 10" id="KW-0460">Magnesium</keyword>
<evidence type="ECO:0000256" key="2">
    <source>
        <dbReference type="ARBA" id="ARBA00016337"/>
    </source>
</evidence>
<evidence type="ECO:0000256" key="5">
    <source>
        <dbReference type="ARBA" id="ARBA00022723"/>
    </source>
</evidence>
<proteinExistence type="inferred from homology"/>
<dbReference type="PANTHER" id="PTHR30040:SF2">
    <property type="entry name" value="FAD:PROTEIN FMN TRANSFERASE"/>
    <property type="match status" value="1"/>
</dbReference>
<dbReference type="Proteomes" id="UP000244450">
    <property type="component" value="Unassembled WGS sequence"/>
</dbReference>
<feature type="binding site" evidence="11">
    <location>
        <position position="158"/>
    </location>
    <ligand>
        <name>Mg(2+)</name>
        <dbReference type="ChEBI" id="CHEBI:18420"/>
    </ligand>
</feature>
<keyword evidence="4 10" id="KW-0808">Transferase</keyword>
<keyword evidence="5 10" id="KW-0479">Metal-binding</keyword>
<protein>
    <recommendedName>
        <fullName evidence="2 10">FAD:protein FMN transferase</fullName>
        <ecNumber evidence="1 10">2.7.1.180</ecNumber>
    </recommendedName>
    <alternativeName>
        <fullName evidence="8 10">Flavin transferase</fullName>
    </alternativeName>
</protein>
<dbReference type="AlphaFoldDB" id="A0A2T7BQ15"/>
<organism evidence="12 13">
    <name type="scientific">Chitinophaga parva</name>
    <dbReference type="NCBI Taxonomy" id="2169414"/>
    <lineage>
        <taxon>Bacteria</taxon>
        <taxon>Pseudomonadati</taxon>
        <taxon>Bacteroidota</taxon>
        <taxon>Chitinophagia</taxon>
        <taxon>Chitinophagales</taxon>
        <taxon>Chitinophagaceae</taxon>
        <taxon>Chitinophaga</taxon>
    </lineage>
</organism>
<evidence type="ECO:0000313" key="13">
    <source>
        <dbReference type="Proteomes" id="UP000244450"/>
    </source>
</evidence>
<evidence type="ECO:0000256" key="6">
    <source>
        <dbReference type="ARBA" id="ARBA00022827"/>
    </source>
</evidence>
<keyword evidence="13" id="KW-1185">Reference proteome</keyword>
<dbReference type="PIRSF" id="PIRSF006268">
    <property type="entry name" value="ApbE"/>
    <property type="match status" value="1"/>
</dbReference>
<dbReference type="EC" id="2.7.1.180" evidence="1 10"/>
<name>A0A2T7BQ15_9BACT</name>
<evidence type="ECO:0000256" key="7">
    <source>
        <dbReference type="ARBA" id="ARBA00022842"/>
    </source>
</evidence>
<reference evidence="12 13" key="1">
    <citation type="submission" date="2018-04" db="EMBL/GenBank/DDBJ databases">
        <title>Chitinophaga fuyangensis sp. nov., isolated from soil in a chemical factory.</title>
        <authorList>
            <person name="Chen K."/>
        </authorList>
    </citation>
    <scope>NUCLEOTIDE SEQUENCE [LARGE SCALE GENOMIC DNA]</scope>
    <source>
        <strain evidence="12 13">LY-1</strain>
    </source>
</reference>
<dbReference type="Gene3D" id="3.10.520.10">
    <property type="entry name" value="ApbE-like domains"/>
    <property type="match status" value="1"/>
</dbReference>
<evidence type="ECO:0000313" key="12">
    <source>
        <dbReference type="EMBL" id="PUZ29739.1"/>
    </source>
</evidence>
<dbReference type="InterPro" id="IPR024932">
    <property type="entry name" value="ApbE"/>
</dbReference>
<keyword evidence="6 10" id="KW-0274">FAD</keyword>
<accession>A0A2T7BQ15</accession>
<keyword evidence="3 10" id="KW-0285">Flavoprotein</keyword>
<comment type="cofactor">
    <cofactor evidence="11">
        <name>Mg(2+)</name>
        <dbReference type="ChEBI" id="CHEBI:18420"/>
    </cofactor>
    <cofactor evidence="11">
        <name>Mn(2+)</name>
        <dbReference type="ChEBI" id="CHEBI:29035"/>
    </cofactor>
    <text evidence="11">Magnesium. Can also use manganese.</text>
</comment>
<evidence type="ECO:0000256" key="3">
    <source>
        <dbReference type="ARBA" id="ARBA00022630"/>
    </source>
</evidence>
<dbReference type="Pfam" id="PF02424">
    <property type="entry name" value="ApbE"/>
    <property type="match status" value="1"/>
</dbReference>
<feature type="binding site" evidence="11">
    <location>
        <position position="270"/>
    </location>
    <ligand>
        <name>Mg(2+)</name>
        <dbReference type="ChEBI" id="CHEBI:18420"/>
    </ligand>
</feature>
<comment type="caution">
    <text evidence="12">The sequence shown here is derived from an EMBL/GenBank/DDBJ whole genome shotgun (WGS) entry which is preliminary data.</text>
</comment>
<dbReference type="GO" id="GO:0046872">
    <property type="term" value="F:metal ion binding"/>
    <property type="evidence" value="ECO:0007669"/>
    <property type="project" value="UniProtKB-UniRule"/>
</dbReference>